<dbReference type="AlphaFoldDB" id="A0A372EQ88"/>
<dbReference type="SUPFAM" id="SSF51905">
    <property type="entry name" value="FAD/NAD(P)-binding domain"/>
    <property type="match status" value="1"/>
</dbReference>
<dbReference type="PANTHER" id="PTHR13847">
    <property type="entry name" value="SARCOSINE DEHYDROGENASE-RELATED"/>
    <property type="match status" value="1"/>
</dbReference>
<sequence>MADPVIVLGAGMVGVCTALHLRQRGHAVTLVDRRGPGRETSYGNAGIIQREAVEPYAFPRDWAMLARVALKRGADVNYHLGALPALAGPLGRYWWHSRPASHQRIARSYARLIEHCLGEHHALIERSGAQDLVRREGFRDAFREADSMRQAVADARRVADGYGVRYAVLDSEALAQAEPALRRRLAGAIHWLDPWSVNDPGELVARYAALLGQSGGRVLRGDAGTLRQAGAGWRVRTDEGEIDAPHAVVALGPWSDGLLRPLGYRYPLFVKRGYHRHYSGGEPPRLPMLDADGGLVIVPMRQGVRVTTGAEFARVDAPPTPVQVPRAHALASELFDLPQAVEAQPWMGSRPCTADMLPVIGAAPRHRGLWFNFGHAHQGFTLGPVSGRLLAELLGGESPVVDPRPYAPARFG</sequence>
<proteinExistence type="predicted"/>
<name>A0A372EQ88_9BURK</name>
<gene>
    <name evidence="3" type="ORF">DY262_02975</name>
</gene>
<keyword evidence="4" id="KW-1185">Reference proteome</keyword>
<evidence type="ECO:0000259" key="2">
    <source>
        <dbReference type="Pfam" id="PF01266"/>
    </source>
</evidence>
<dbReference type="RefSeq" id="WP_116957470.1">
    <property type="nucleotide sequence ID" value="NZ_QVLS01000001.1"/>
</dbReference>
<dbReference type="InterPro" id="IPR006076">
    <property type="entry name" value="FAD-dep_OxRdtase"/>
</dbReference>
<keyword evidence="1" id="KW-0560">Oxidoreductase</keyword>
<evidence type="ECO:0000256" key="1">
    <source>
        <dbReference type="ARBA" id="ARBA00023002"/>
    </source>
</evidence>
<dbReference type="Gene3D" id="3.50.50.60">
    <property type="entry name" value="FAD/NAD(P)-binding domain"/>
    <property type="match status" value="1"/>
</dbReference>
<comment type="caution">
    <text evidence="3">The sequence shown here is derived from an EMBL/GenBank/DDBJ whole genome shotgun (WGS) entry which is preliminary data.</text>
</comment>
<dbReference type="Proteomes" id="UP000261931">
    <property type="component" value="Unassembled WGS sequence"/>
</dbReference>
<dbReference type="InterPro" id="IPR036188">
    <property type="entry name" value="FAD/NAD-bd_sf"/>
</dbReference>
<dbReference type="Pfam" id="PF01266">
    <property type="entry name" value="DAO"/>
    <property type="match status" value="1"/>
</dbReference>
<dbReference type="SUPFAM" id="SSF54373">
    <property type="entry name" value="FAD-linked reductases, C-terminal domain"/>
    <property type="match status" value="1"/>
</dbReference>
<dbReference type="EMBL" id="QVLS01000001">
    <property type="protein sequence ID" value="RFP82800.1"/>
    <property type="molecule type" value="Genomic_DNA"/>
</dbReference>
<protein>
    <submittedName>
        <fullName evidence="3">FAD-binding oxidoreductase</fullName>
    </submittedName>
</protein>
<organism evidence="3 4">
    <name type="scientific">Hydrogenophaga borbori</name>
    <dbReference type="NCBI Taxonomy" id="2294117"/>
    <lineage>
        <taxon>Bacteria</taxon>
        <taxon>Pseudomonadati</taxon>
        <taxon>Pseudomonadota</taxon>
        <taxon>Betaproteobacteria</taxon>
        <taxon>Burkholderiales</taxon>
        <taxon>Comamonadaceae</taxon>
        <taxon>Hydrogenophaga</taxon>
    </lineage>
</organism>
<feature type="domain" description="FAD dependent oxidoreductase" evidence="2">
    <location>
        <begin position="5"/>
        <end position="393"/>
    </location>
</feature>
<reference evidence="3 4" key="1">
    <citation type="submission" date="2018-08" db="EMBL/GenBank/DDBJ databases">
        <title>Hydrogenophaga sp. LA-38 isolated from sludge.</title>
        <authorList>
            <person name="Im W.-T."/>
        </authorList>
    </citation>
    <scope>NUCLEOTIDE SEQUENCE [LARGE SCALE GENOMIC DNA]</scope>
    <source>
        <strain evidence="3 4">LA-38</strain>
    </source>
</reference>
<dbReference type="GO" id="GO:0016491">
    <property type="term" value="F:oxidoreductase activity"/>
    <property type="evidence" value="ECO:0007669"/>
    <property type="project" value="UniProtKB-KW"/>
</dbReference>
<dbReference type="GO" id="GO:0005737">
    <property type="term" value="C:cytoplasm"/>
    <property type="evidence" value="ECO:0007669"/>
    <property type="project" value="TreeGrafter"/>
</dbReference>
<evidence type="ECO:0000313" key="4">
    <source>
        <dbReference type="Proteomes" id="UP000261931"/>
    </source>
</evidence>
<evidence type="ECO:0000313" key="3">
    <source>
        <dbReference type="EMBL" id="RFP82800.1"/>
    </source>
</evidence>
<dbReference type="PANTHER" id="PTHR13847:SF289">
    <property type="entry name" value="GLYCINE OXIDASE"/>
    <property type="match status" value="1"/>
</dbReference>
<dbReference type="Gene3D" id="3.30.9.10">
    <property type="entry name" value="D-Amino Acid Oxidase, subunit A, domain 2"/>
    <property type="match status" value="1"/>
</dbReference>
<accession>A0A372EQ88</accession>